<dbReference type="EMBL" id="CM032181">
    <property type="protein sequence ID" value="KAG7098434.1"/>
    <property type="molecule type" value="Genomic_DNA"/>
</dbReference>
<sequence length="81" mass="9498">MDGFCDINDNALEHTGLNKAKRAGPQYPQQREEPHHWHYISGQDIPTSSYLIYHAINVSFYLQYSRSPQLERVFWNMDVGD</sequence>
<accession>A0A9P7V1A8</accession>
<dbReference type="RefSeq" id="XP_043014904.1">
    <property type="nucleotide sequence ID" value="XM_043146204.1"/>
</dbReference>
<organism evidence="1 2">
    <name type="scientific">Marasmius oreades</name>
    <name type="common">fairy-ring Marasmius</name>
    <dbReference type="NCBI Taxonomy" id="181124"/>
    <lineage>
        <taxon>Eukaryota</taxon>
        <taxon>Fungi</taxon>
        <taxon>Dikarya</taxon>
        <taxon>Basidiomycota</taxon>
        <taxon>Agaricomycotina</taxon>
        <taxon>Agaricomycetes</taxon>
        <taxon>Agaricomycetidae</taxon>
        <taxon>Agaricales</taxon>
        <taxon>Marasmiineae</taxon>
        <taxon>Marasmiaceae</taxon>
        <taxon>Marasmius</taxon>
    </lineage>
</organism>
<keyword evidence="2" id="KW-1185">Reference proteome</keyword>
<protein>
    <submittedName>
        <fullName evidence="1">Uncharacterized protein</fullName>
    </submittedName>
</protein>
<dbReference type="KEGG" id="more:E1B28_000386"/>
<comment type="caution">
    <text evidence="1">The sequence shown here is derived from an EMBL/GenBank/DDBJ whole genome shotgun (WGS) entry which is preliminary data.</text>
</comment>
<name>A0A9P7V1A8_9AGAR</name>
<gene>
    <name evidence="1" type="ORF">E1B28_000386</name>
</gene>
<dbReference type="GeneID" id="66069462"/>
<dbReference type="AlphaFoldDB" id="A0A9P7V1A8"/>
<evidence type="ECO:0000313" key="2">
    <source>
        <dbReference type="Proteomes" id="UP001049176"/>
    </source>
</evidence>
<dbReference type="Proteomes" id="UP001049176">
    <property type="component" value="Chromosome 1"/>
</dbReference>
<proteinExistence type="predicted"/>
<evidence type="ECO:0000313" key="1">
    <source>
        <dbReference type="EMBL" id="KAG7098434.1"/>
    </source>
</evidence>
<reference evidence="1" key="1">
    <citation type="journal article" date="2021" name="Genome Biol. Evol.">
        <title>The assembled and annotated genome of the fairy-ring fungus Marasmius oreades.</title>
        <authorList>
            <person name="Hiltunen M."/>
            <person name="Ament-Velasquez S.L."/>
            <person name="Johannesson H."/>
        </authorList>
    </citation>
    <scope>NUCLEOTIDE SEQUENCE</scope>
    <source>
        <strain evidence="1">03SP1</strain>
    </source>
</reference>